<evidence type="ECO:0000256" key="11">
    <source>
        <dbReference type="ARBA" id="ARBA00023180"/>
    </source>
</evidence>
<keyword evidence="9 12" id="KW-0333">Golgi apparatus</keyword>
<evidence type="ECO:0000256" key="6">
    <source>
        <dbReference type="ARBA" id="ARBA00022692"/>
    </source>
</evidence>
<evidence type="ECO:0000256" key="2">
    <source>
        <dbReference type="ARBA" id="ARBA00004922"/>
    </source>
</evidence>
<accession>A0A0N5CNL8</accession>
<keyword evidence="8 12" id="KW-1133">Transmembrane helix</keyword>
<sequence length="415" mass="48823">MGSDFWHIGCSIVTGTGKQLIYFMMKMQLRTRLFVAFTVGCLLYLVSWRPYNKFVGFPPSHTGTYYFSQQLKMKQKIMLVWTTFFGESPENRLHILDACPDLKSKCLVTADRSLVNSADAIIFHFMDGDFQLDDLPKIRFPFQRYVFLTVEAPPSYRTVQRNSLHAPHNFFNWTMTYRYDSDVPWVYGGYWISPENNKELNLQSENLPYDEKSILEKKNGAIFWLVSNCNTSSKRELAVEKLAKYITIDKYGACAENPHKRKACGRHSVCEKALSSANFFYIAIENAVCKDYITEKYFSRYQLPSVPIVMRRKIYENLVPPHSYISMDDFESAKFMADYLLSLMSNKTAYLEYFKWRRDGWVLAYQNKGYRFHFCKLCEALLENRPPKSYVDIEKWFHETSQCEGSEFAENWRKE</sequence>
<comment type="similarity">
    <text evidence="3 12">Belongs to the glycosyltransferase 10 family.</text>
</comment>
<evidence type="ECO:0000256" key="1">
    <source>
        <dbReference type="ARBA" id="ARBA00004447"/>
    </source>
</evidence>
<feature type="transmembrane region" description="Helical" evidence="12">
    <location>
        <begin position="33"/>
        <end position="51"/>
    </location>
</feature>
<organism evidence="17">
    <name type="scientific">Thelazia callipaeda</name>
    <name type="common">Oriental eyeworm</name>
    <name type="synonym">Parasitic nematode</name>
    <dbReference type="NCBI Taxonomy" id="103827"/>
    <lineage>
        <taxon>Eukaryota</taxon>
        <taxon>Metazoa</taxon>
        <taxon>Ecdysozoa</taxon>
        <taxon>Nematoda</taxon>
        <taxon>Chromadorea</taxon>
        <taxon>Rhabditida</taxon>
        <taxon>Spirurina</taxon>
        <taxon>Spiruromorpha</taxon>
        <taxon>Thelazioidea</taxon>
        <taxon>Thelaziidae</taxon>
        <taxon>Thelazia</taxon>
    </lineage>
</organism>
<evidence type="ECO:0000313" key="16">
    <source>
        <dbReference type="Proteomes" id="UP000276776"/>
    </source>
</evidence>
<dbReference type="Gene3D" id="3.40.50.11660">
    <property type="entry name" value="Glycosyl transferase family 10, C-terminal domain"/>
    <property type="match status" value="1"/>
</dbReference>
<evidence type="ECO:0000256" key="4">
    <source>
        <dbReference type="ARBA" id="ARBA00022676"/>
    </source>
</evidence>
<dbReference type="SUPFAM" id="SSF53756">
    <property type="entry name" value="UDP-Glycosyltransferase/glycogen phosphorylase"/>
    <property type="match status" value="1"/>
</dbReference>
<dbReference type="EC" id="2.4.1.-" evidence="12"/>
<gene>
    <name evidence="15" type="ORF">TCLT_LOCUS1782</name>
</gene>
<dbReference type="InterPro" id="IPR001503">
    <property type="entry name" value="Glyco_trans_10"/>
</dbReference>
<evidence type="ECO:0000256" key="12">
    <source>
        <dbReference type="RuleBase" id="RU003832"/>
    </source>
</evidence>
<dbReference type="WBParaSite" id="TCLT_0000178101-mRNA-1">
    <property type="protein sequence ID" value="TCLT_0000178101-mRNA-1"/>
    <property type="gene ID" value="TCLT_0000178101"/>
</dbReference>
<evidence type="ECO:0000256" key="8">
    <source>
        <dbReference type="ARBA" id="ARBA00022989"/>
    </source>
</evidence>
<feature type="domain" description="Fucosyltransferase N-terminal" evidence="14">
    <location>
        <begin position="74"/>
        <end position="188"/>
    </location>
</feature>
<dbReference type="STRING" id="103827.A0A0N5CNL8"/>
<evidence type="ECO:0000256" key="7">
    <source>
        <dbReference type="ARBA" id="ARBA00022968"/>
    </source>
</evidence>
<dbReference type="Pfam" id="PF17039">
    <property type="entry name" value="Glyco_tran_10_N"/>
    <property type="match status" value="1"/>
</dbReference>
<dbReference type="Pfam" id="PF00852">
    <property type="entry name" value="Glyco_transf_10"/>
    <property type="match status" value="1"/>
</dbReference>
<evidence type="ECO:0000256" key="10">
    <source>
        <dbReference type="ARBA" id="ARBA00023136"/>
    </source>
</evidence>
<keyword evidence="4 12" id="KW-0328">Glycosyltransferase</keyword>
<name>A0A0N5CNL8_THECL</name>
<evidence type="ECO:0000256" key="3">
    <source>
        <dbReference type="ARBA" id="ARBA00008919"/>
    </source>
</evidence>
<feature type="domain" description="Fucosyltransferase C-terminal" evidence="13">
    <location>
        <begin position="216"/>
        <end position="396"/>
    </location>
</feature>
<evidence type="ECO:0000313" key="15">
    <source>
        <dbReference type="EMBL" id="VDM97398.1"/>
    </source>
</evidence>
<keyword evidence="10 12" id="KW-0472">Membrane</keyword>
<dbReference type="PANTHER" id="PTHR48438">
    <property type="entry name" value="ALPHA-(1,3)-FUCOSYLTRANSFERASE C-RELATED"/>
    <property type="match status" value="1"/>
</dbReference>
<dbReference type="FunFam" id="3.40.50.11660:FF:000002">
    <property type="entry name" value="Alpha-(1,3)-fucosyltransferase"/>
    <property type="match status" value="1"/>
</dbReference>
<evidence type="ECO:0000259" key="13">
    <source>
        <dbReference type="Pfam" id="PF00852"/>
    </source>
</evidence>
<protein>
    <recommendedName>
        <fullName evidence="12">Fucosyltransferase</fullName>
        <ecNumber evidence="12">2.4.1.-</ecNumber>
    </recommendedName>
</protein>
<dbReference type="GO" id="GO:0008417">
    <property type="term" value="F:fucosyltransferase activity"/>
    <property type="evidence" value="ECO:0007669"/>
    <property type="project" value="InterPro"/>
</dbReference>
<proteinExistence type="inferred from homology"/>
<keyword evidence="6 12" id="KW-0812">Transmembrane</keyword>
<dbReference type="EMBL" id="UYYF01000267">
    <property type="protein sequence ID" value="VDM97398.1"/>
    <property type="molecule type" value="Genomic_DNA"/>
</dbReference>
<dbReference type="UniPathway" id="UPA00378"/>
<dbReference type="PANTHER" id="PTHR48438:SF1">
    <property type="entry name" value="ALPHA-(1,3)-FUCOSYLTRANSFERASE C-RELATED"/>
    <property type="match status" value="1"/>
</dbReference>
<dbReference type="OrthoDB" id="427096at2759"/>
<keyword evidence="7" id="KW-0735">Signal-anchor</keyword>
<keyword evidence="5 12" id="KW-0808">Transferase</keyword>
<reference evidence="15 16" key="2">
    <citation type="submission" date="2018-11" db="EMBL/GenBank/DDBJ databases">
        <authorList>
            <consortium name="Pathogen Informatics"/>
        </authorList>
    </citation>
    <scope>NUCLEOTIDE SEQUENCE [LARGE SCALE GENOMIC DNA]</scope>
</reference>
<evidence type="ECO:0000313" key="17">
    <source>
        <dbReference type="WBParaSite" id="TCLT_0000178101-mRNA-1"/>
    </source>
</evidence>
<dbReference type="AlphaFoldDB" id="A0A0N5CNL8"/>
<evidence type="ECO:0000256" key="9">
    <source>
        <dbReference type="ARBA" id="ARBA00023034"/>
    </source>
</evidence>
<evidence type="ECO:0000256" key="5">
    <source>
        <dbReference type="ARBA" id="ARBA00022679"/>
    </source>
</evidence>
<dbReference type="GO" id="GO:0032580">
    <property type="term" value="C:Golgi cisterna membrane"/>
    <property type="evidence" value="ECO:0007669"/>
    <property type="project" value="UniProtKB-SubCell"/>
</dbReference>
<dbReference type="InterPro" id="IPR031481">
    <property type="entry name" value="Glyco_tran_10_N"/>
</dbReference>
<dbReference type="InterPro" id="IPR055270">
    <property type="entry name" value="Glyco_tran_10_C"/>
</dbReference>
<keyword evidence="16" id="KW-1185">Reference proteome</keyword>
<dbReference type="InterPro" id="IPR038577">
    <property type="entry name" value="GT10-like_C_sf"/>
</dbReference>
<dbReference type="OMA" id="FWLVSNC"/>
<reference evidence="17" key="1">
    <citation type="submission" date="2017-02" db="UniProtKB">
        <authorList>
            <consortium name="WormBaseParasite"/>
        </authorList>
    </citation>
    <scope>IDENTIFICATION</scope>
</reference>
<evidence type="ECO:0000259" key="14">
    <source>
        <dbReference type="Pfam" id="PF17039"/>
    </source>
</evidence>
<comment type="pathway">
    <text evidence="2">Protein modification; protein glycosylation.</text>
</comment>
<comment type="subcellular location">
    <subcellularLocation>
        <location evidence="1 12">Golgi apparatus</location>
        <location evidence="1 12">Golgi stack membrane</location>
        <topology evidence="1 12">Single-pass type II membrane protein</topology>
    </subcellularLocation>
</comment>
<keyword evidence="11" id="KW-0325">Glycoprotein</keyword>
<dbReference type="Proteomes" id="UP000276776">
    <property type="component" value="Unassembled WGS sequence"/>
</dbReference>